<keyword evidence="4 6" id="KW-1133">Transmembrane helix</keyword>
<gene>
    <name evidence="7" type="ORF">ACFFGT_17345</name>
</gene>
<protein>
    <recommendedName>
        <fullName evidence="9">MFS transporter</fullName>
    </recommendedName>
</protein>
<evidence type="ECO:0000313" key="8">
    <source>
        <dbReference type="Proteomes" id="UP001589828"/>
    </source>
</evidence>
<evidence type="ECO:0008006" key="9">
    <source>
        <dbReference type="Google" id="ProtNLM"/>
    </source>
</evidence>
<feature type="transmembrane region" description="Helical" evidence="6">
    <location>
        <begin position="274"/>
        <end position="297"/>
    </location>
</feature>
<name>A0ABV6L931_9SPHI</name>
<keyword evidence="5 6" id="KW-0472">Membrane</keyword>
<feature type="transmembrane region" description="Helical" evidence="6">
    <location>
        <begin position="376"/>
        <end position="395"/>
    </location>
</feature>
<comment type="subcellular location">
    <subcellularLocation>
        <location evidence="1">Membrane</location>
        <topology evidence="1">Multi-pass membrane protein</topology>
    </subcellularLocation>
</comment>
<feature type="transmembrane region" description="Helical" evidence="6">
    <location>
        <begin position="236"/>
        <end position="253"/>
    </location>
</feature>
<evidence type="ECO:0000256" key="3">
    <source>
        <dbReference type="ARBA" id="ARBA00022692"/>
    </source>
</evidence>
<feature type="transmembrane region" description="Helical" evidence="6">
    <location>
        <begin position="106"/>
        <end position="127"/>
    </location>
</feature>
<feature type="transmembrane region" description="Helical" evidence="6">
    <location>
        <begin position="12"/>
        <end position="30"/>
    </location>
</feature>
<dbReference type="PANTHER" id="PTHR42718">
    <property type="entry name" value="MAJOR FACILITATOR SUPERFAMILY MULTIDRUG TRANSPORTER MFSC"/>
    <property type="match status" value="1"/>
</dbReference>
<sequence length="545" mass="62278">MLNSPFHASVPEWVRTPGVIILLLSQIVINPLQQTDLTSVASRIGDERDLIQLAAGLNTVGLVTCIPIVGLFQRYFQRSRIWLFCLTVQSIIALVIVHPAPFAVVAALSFLSGSLKAICLLDAVSLLMSRVNPSGSRGVLYAIYYPISYVFSQLSTYMSALLLDQHEWYEIYYCWYPGLFLSVMIVGFMMHREKDGSAISLKEIDWLGYAFAVISGSTLAYFCIMGERLDWFSDSSISWSFFLFLLSTILFIWRRWDHPKPYVNLNVLWQYKQIRWGISFMFLLYTVYNSAAVFSIFLMQNFHNDALQVAASGLWQLPSFLIAIPLTGYWLHKNQRARETLAIGFFLYVFYTWFLSRISAPNVDQQQLIIAQLLRGLSYGISITSLSYFTSMNIAPKDSPSRLFYSVYTRYFLASFTTAAFFRRWLLVCQTKYYESINSRIATSPWSFTETYGKLRTVLSRRGINPDNTSAYAIHILQSKAHQESIILATTEIFTVLVGMSLLLALSSSILKVFNMHYNKSKNQHPVAELSELKHDSVFLDRKAS</sequence>
<dbReference type="InterPro" id="IPR036259">
    <property type="entry name" value="MFS_trans_sf"/>
</dbReference>
<feature type="transmembrane region" description="Helical" evidence="6">
    <location>
        <begin position="139"/>
        <end position="163"/>
    </location>
</feature>
<feature type="transmembrane region" description="Helical" evidence="6">
    <location>
        <begin position="340"/>
        <end position="356"/>
    </location>
</feature>
<keyword evidence="8" id="KW-1185">Reference proteome</keyword>
<feature type="transmembrane region" description="Helical" evidence="6">
    <location>
        <begin position="50"/>
        <end position="69"/>
    </location>
</feature>
<evidence type="ECO:0000256" key="2">
    <source>
        <dbReference type="ARBA" id="ARBA00022448"/>
    </source>
</evidence>
<evidence type="ECO:0000313" key="7">
    <source>
        <dbReference type="EMBL" id="MFC0515991.1"/>
    </source>
</evidence>
<dbReference type="RefSeq" id="WP_377023793.1">
    <property type="nucleotide sequence ID" value="NZ_JBHLTS010000023.1"/>
</dbReference>
<feature type="transmembrane region" description="Helical" evidence="6">
    <location>
        <begin position="81"/>
        <end position="100"/>
    </location>
</feature>
<evidence type="ECO:0000256" key="4">
    <source>
        <dbReference type="ARBA" id="ARBA00022989"/>
    </source>
</evidence>
<reference evidence="7 8" key="1">
    <citation type="submission" date="2024-09" db="EMBL/GenBank/DDBJ databases">
        <authorList>
            <person name="Sun Q."/>
            <person name="Mori K."/>
        </authorList>
    </citation>
    <scope>NUCLEOTIDE SEQUENCE [LARGE SCALE GENOMIC DNA]</scope>
    <source>
        <strain evidence="7 8">NCAIM B.02415</strain>
    </source>
</reference>
<evidence type="ECO:0000256" key="1">
    <source>
        <dbReference type="ARBA" id="ARBA00004141"/>
    </source>
</evidence>
<accession>A0ABV6L931</accession>
<feature type="transmembrane region" description="Helical" evidence="6">
    <location>
        <begin position="175"/>
        <end position="192"/>
    </location>
</feature>
<keyword evidence="3 6" id="KW-0812">Transmembrane</keyword>
<dbReference type="EMBL" id="JBHLTS010000023">
    <property type="protein sequence ID" value="MFC0515991.1"/>
    <property type="molecule type" value="Genomic_DNA"/>
</dbReference>
<dbReference type="Gene3D" id="1.20.1250.20">
    <property type="entry name" value="MFS general substrate transporter like domains"/>
    <property type="match status" value="1"/>
</dbReference>
<evidence type="ECO:0000256" key="5">
    <source>
        <dbReference type="ARBA" id="ARBA00023136"/>
    </source>
</evidence>
<comment type="caution">
    <text evidence="7">The sequence shown here is derived from an EMBL/GenBank/DDBJ whole genome shotgun (WGS) entry which is preliminary data.</text>
</comment>
<proteinExistence type="predicted"/>
<evidence type="ECO:0000256" key="6">
    <source>
        <dbReference type="SAM" id="Phobius"/>
    </source>
</evidence>
<dbReference type="SUPFAM" id="SSF103473">
    <property type="entry name" value="MFS general substrate transporter"/>
    <property type="match status" value="2"/>
</dbReference>
<feature type="transmembrane region" description="Helical" evidence="6">
    <location>
        <begin position="309"/>
        <end position="331"/>
    </location>
</feature>
<feature type="transmembrane region" description="Helical" evidence="6">
    <location>
        <begin position="493"/>
        <end position="514"/>
    </location>
</feature>
<organism evidence="7 8">
    <name type="scientific">Mucilaginibacter angelicae</name>
    <dbReference type="NCBI Taxonomy" id="869718"/>
    <lineage>
        <taxon>Bacteria</taxon>
        <taxon>Pseudomonadati</taxon>
        <taxon>Bacteroidota</taxon>
        <taxon>Sphingobacteriia</taxon>
        <taxon>Sphingobacteriales</taxon>
        <taxon>Sphingobacteriaceae</taxon>
        <taxon>Mucilaginibacter</taxon>
    </lineage>
</organism>
<keyword evidence="2" id="KW-0813">Transport</keyword>
<feature type="transmembrane region" description="Helical" evidence="6">
    <location>
        <begin position="407"/>
        <end position="426"/>
    </location>
</feature>
<feature type="transmembrane region" description="Helical" evidence="6">
    <location>
        <begin position="204"/>
        <end position="224"/>
    </location>
</feature>
<dbReference type="PANTHER" id="PTHR42718:SF9">
    <property type="entry name" value="MAJOR FACILITATOR SUPERFAMILY MULTIDRUG TRANSPORTER MFSC"/>
    <property type="match status" value="1"/>
</dbReference>
<dbReference type="Proteomes" id="UP001589828">
    <property type="component" value="Unassembled WGS sequence"/>
</dbReference>